<dbReference type="AlphaFoldDB" id="A0A370HC96"/>
<organism evidence="2 3">
    <name type="scientific">Nocardia mexicana</name>
    <dbReference type="NCBI Taxonomy" id="279262"/>
    <lineage>
        <taxon>Bacteria</taxon>
        <taxon>Bacillati</taxon>
        <taxon>Actinomycetota</taxon>
        <taxon>Actinomycetes</taxon>
        <taxon>Mycobacteriales</taxon>
        <taxon>Nocardiaceae</taxon>
        <taxon>Nocardia</taxon>
    </lineage>
</organism>
<evidence type="ECO:0000313" key="3">
    <source>
        <dbReference type="Proteomes" id="UP000255355"/>
    </source>
</evidence>
<reference evidence="2 3" key="1">
    <citation type="submission" date="2018-07" db="EMBL/GenBank/DDBJ databases">
        <title>Genomic Encyclopedia of Type Strains, Phase IV (KMG-IV): sequencing the most valuable type-strain genomes for metagenomic binning, comparative biology and taxonomic classification.</title>
        <authorList>
            <person name="Goeker M."/>
        </authorList>
    </citation>
    <scope>NUCLEOTIDE SEQUENCE [LARGE SCALE GENOMIC DNA]</scope>
    <source>
        <strain evidence="2 3">DSM 44952</strain>
    </source>
</reference>
<keyword evidence="1" id="KW-1133">Transmembrane helix</keyword>
<feature type="transmembrane region" description="Helical" evidence="1">
    <location>
        <begin position="130"/>
        <end position="157"/>
    </location>
</feature>
<keyword evidence="1" id="KW-0812">Transmembrane</keyword>
<sequence length="160" mass="16694">MPNKFESPAGWAPPGAQFQNRGGAGRTLAGVLFGLVLTPIGIAFAAKGGADIRYWVIVGAVTDRWTAALEIVGGSLLLMLVVVLAAYSPLGTAVAGLVWGILPGVLHILYPDETFGLIADLPWVNDALLVALHAWVTYGFALISGFMLLGAGLVGVVRRK</sequence>
<protein>
    <submittedName>
        <fullName evidence="2">Uncharacterized protein</fullName>
    </submittedName>
</protein>
<evidence type="ECO:0000256" key="1">
    <source>
        <dbReference type="SAM" id="Phobius"/>
    </source>
</evidence>
<evidence type="ECO:0000313" key="2">
    <source>
        <dbReference type="EMBL" id="RDI54327.1"/>
    </source>
</evidence>
<dbReference type="RefSeq" id="WP_068021068.1">
    <property type="nucleotide sequence ID" value="NZ_QQAZ01000002.1"/>
</dbReference>
<name>A0A370HC96_9NOCA</name>
<keyword evidence="3" id="KW-1185">Reference proteome</keyword>
<comment type="caution">
    <text evidence="2">The sequence shown here is derived from an EMBL/GenBank/DDBJ whole genome shotgun (WGS) entry which is preliminary data.</text>
</comment>
<keyword evidence="1" id="KW-0472">Membrane</keyword>
<feature type="transmembrane region" description="Helical" evidence="1">
    <location>
        <begin position="93"/>
        <end position="110"/>
    </location>
</feature>
<feature type="transmembrane region" description="Helical" evidence="1">
    <location>
        <begin position="65"/>
        <end position="86"/>
    </location>
</feature>
<accession>A0A370HC96</accession>
<feature type="transmembrane region" description="Helical" evidence="1">
    <location>
        <begin position="27"/>
        <end position="45"/>
    </location>
</feature>
<dbReference type="Proteomes" id="UP000255355">
    <property type="component" value="Unassembled WGS sequence"/>
</dbReference>
<gene>
    <name evidence="2" type="ORF">DFR68_102452</name>
</gene>
<proteinExistence type="predicted"/>
<dbReference type="EMBL" id="QQAZ01000002">
    <property type="protein sequence ID" value="RDI54327.1"/>
    <property type="molecule type" value="Genomic_DNA"/>
</dbReference>
<dbReference type="OrthoDB" id="4565980at2"/>